<gene>
    <name evidence="2" type="ORF">MM415A03868_0006</name>
</gene>
<dbReference type="Pfam" id="PF08410">
    <property type="entry name" value="DUF1737"/>
    <property type="match status" value="1"/>
</dbReference>
<name>A0A6M3JK94_9ZZZZ</name>
<organism evidence="2">
    <name type="scientific">viral metagenome</name>
    <dbReference type="NCBI Taxonomy" id="1070528"/>
    <lineage>
        <taxon>unclassified sequences</taxon>
        <taxon>metagenomes</taxon>
        <taxon>organismal metagenomes</taxon>
    </lineage>
</organism>
<accession>A0A6M3JK94</accession>
<sequence length="63" mass="6830">MTYKLITGTTETLAGKVNEYLHDGWTLFGSPFATGAYINLVKSDATTSQVLSQDPEIGQAIYT</sequence>
<feature type="domain" description="DUF1737" evidence="1">
    <location>
        <begin position="2"/>
        <end position="37"/>
    </location>
</feature>
<proteinExistence type="predicted"/>
<dbReference type="InterPro" id="IPR013619">
    <property type="entry name" value="DUF1737"/>
</dbReference>
<reference evidence="2" key="1">
    <citation type="submission" date="2020-03" db="EMBL/GenBank/DDBJ databases">
        <title>The deep terrestrial virosphere.</title>
        <authorList>
            <person name="Holmfeldt K."/>
            <person name="Nilsson E."/>
            <person name="Simone D."/>
            <person name="Lopez-Fernandez M."/>
            <person name="Wu X."/>
            <person name="de Brujin I."/>
            <person name="Lundin D."/>
            <person name="Andersson A."/>
            <person name="Bertilsson S."/>
            <person name="Dopson M."/>
        </authorList>
    </citation>
    <scope>NUCLEOTIDE SEQUENCE</scope>
    <source>
        <strain evidence="2">MM415A03868</strain>
    </source>
</reference>
<dbReference type="EMBL" id="MT141777">
    <property type="protein sequence ID" value="QJA70256.1"/>
    <property type="molecule type" value="Genomic_DNA"/>
</dbReference>
<protein>
    <recommendedName>
        <fullName evidence="1">DUF1737 domain-containing protein</fullName>
    </recommendedName>
</protein>
<dbReference type="AlphaFoldDB" id="A0A6M3JK94"/>
<evidence type="ECO:0000259" key="1">
    <source>
        <dbReference type="Pfam" id="PF08410"/>
    </source>
</evidence>
<evidence type="ECO:0000313" key="2">
    <source>
        <dbReference type="EMBL" id="QJA70256.1"/>
    </source>
</evidence>